<dbReference type="GeneID" id="38781322"/>
<dbReference type="InParanoid" id="A0A401GQ93"/>
<dbReference type="Proteomes" id="UP000287166">
    <property type="component" value="Unassembled WGS sequence"/>
</dbReference>
<dbReference type="Pfam" id="PF21671">
    <property type="entry name" value="CPL1-like"/>
    <property type="match status" value="1"/>
</dbReference>
<sequence length="405" mass="42638">MRFTADSSSLAVYALTLLSLPAVLALPPHGIATRTRHGQTSRDILDLDTSLSLDTLGVDVALPDVDVVARRHLVDTDTSLSLDTLGIDVSIPPSNAIALRQYHARRGLSDTCAYVDLSVLSLGILPVDLNLDLCLCIGLLPSLVTLDATLEALVDLFGLDEIIAKLTVVINGCPNAQQCHYPDHSQAICTEGNPCGFQCEAPYVVEGDECVCPAPLTSCNGVCGSFPHGCGSAVPRALNARSDSRMQKRVVNADKVLTLAKAQLTCKQNETVCGVYGGSSRAFECLDVNTHVESCGGCAVPPPFLPYDASTGSDCTAIAGAESVSCVAGQCAVINCREGWEPSMAGEECIKIPRGRASPLPQATGVIAEVLRPQGYISVMDTLRAALDLGRLAGAAWDFVFVRIP</sequence>
<evidence type="ECO:0000313" key="3">
    <source>
        <dbReference type="EMBL" id="GBE84405.1"/>
    </source>
</evidence>
<evidence type="ECO:0000256" key="1">
    <source>
        <dbReference type="SAM" id="SignalP"/>
    </source>
</evidence>
<comment type="caution">
    <text evidence="3">The sequence shown here is derived from an EMBL/GenBank/DDBJ whole genome shotgun (WGS) entry which is preliminary data.</text>
</comment>
<dbReference type="AlphaFoldDB" id="A0A401GQ93"/>
<name>A0A401GQ93_9APHY</name>
<dbReference type="STRING" id="139825.A0A401GQ93"/>
<feature type="domain" description="Protein CPL1-like" evidence="2">
    <location>
        <begin position="283"/>
        <end position="350"/>
    </location>
</feature>
<keyword evidence="4" id="KW-1185">Reference proteome</keyword>
<proteinExistence type="predicted"/>
<dbReference type="OrthoDB" id="439917at2759"/>
<keyword evidence="1" id="KW-0732">Signal</keyword>
<dbReference type="EMBL" id="BFAD01000006">
    <property type="protein sequence ID" value="GBE84405.1"/>
    <property type="molecule type" value="Genomic_DNA"/>
</dbReference>
<dbReference type="PANTHER" id="PTHR35192">
    <property type="entry name" value="PROTEIN, PUTATIVE-RELATED"/>
    <property type="match status" value="1"/>
</dbReference>
<dbReference type="InterPro" id="IPR038955">
    <property type="entry name" value="PriA/CPL1_fungi"/>
</dbReference>
<feature type="signal peptide" evidence="1">
    <location>
        <begin position="1"/>
        <end position="25"/>
    </location>
</feature>
<evidence type="ECO:0000259" key="2">
    <source>
        <dbReference type="Pfam" id="PF21671"/>
    </source>
</evidence>
<dbReference type="InterPro" id="IPR048661">
    <property type="entry name" value="CPL1-like"/>
</dbReference>
<feature type="chain" id="PRO_5019295911" description="Protein CPL1-like domain-containing protein" evidence="1">
    <location>
        <begin position="26"/>
        <end position="405"/>
    </location>
</feature>
<gene>
    <name evidence="3" type="ORF">SCP_0603840</name>
</gene>
<dbReference type="RefSeq" id="XP_027615318.1">
    <property type="nucleotide sequence ID" value="XM_027759517.1"/>
</dbReference>
<organism evidence="3 4">
    <name type="scientific">Sparassis crispa</name>
    <dbReference type="NCBI Taxonomy" id="139825"/>
    <lineage>
        <taxon>Eukaryota</taxon>
        <taxon>Fungi</taxon>
        <taxon>Dikarya</taxon>
        <taxon>Basidiomycota</taxon>
        <taxon>Agaricomycotina</taxon>
        <taxon>Agaricomycetes</taxon>
        <taxon>Polyporales</taxon>
        <taxon>Sparassidaceae</taxon>
        <taxon>Sparassis</taxon>
    </lineage>
</organism>
<reference evidence="3 4" key="1">
    <citation type="journal article" date="2018" name="Sci. Rep.">
        <title>Genome sequence of the cauliflower mushroom Sparassis crispa (Hanabiratake) and its association with beneficial usage.</title>
        <authorList>
            <person name="Kiyama R."/>
            <person name="Furutani Y."/>
            <person name="Kawaguchi K."/>
            <person name="Nakanishi T."/>
        </authorList>
    </citation>
    <scope>NUCLEOTIDE SEQUENCE [LARGE SCALE GENOMIC DNA]</scope>
</reference>
<dbReference type="PANTHER" id="PTHR35192:SF2">
    <property type="entry name" value="APPLE DOMAIN-CONTAINING PROTEIN"/>
    <property type="match status" value="1"/>
</dbReference>
<accession>A0A401GQ93</accession>
<protein>
    <recommendedName>
        <fullName evidence="2">Protein CPL1-like domain-containing protein</fullName>
    </recommendedName>
</protein>
<evidence type="ECO:0000313" key="4">
    <source>
        <dbReference type="Proteomes" id="UP000287166"/>
    </source>
</evidence>